<accession>A0A4R4VJU4</accession>
<keyword evidence="2" id="KW-1185">Reference proteome</keyword>
<proteinExistence type="predicted"/>
<protein>
    <submittedName>
        <fullName evidence="1">Uncharacterized protein</fullName>
    </submittedName>
</protein>
<sequence>MGKIIGLVSDVGDKLAALLVPSVGVAKAADCWTERRCDRDQFGSYLYLRTCCRYQSGFTSCSPWGYQCFQCC</sequence>
<dbReference type="AlphaFoldDB" id="A0A4R4VJU4"/>
<evidence type="ECO:0000313" key="2">
    <source>
        <dbReference type="Proteomes" id="UP000295258"/>
    </source>
</evidence>
<reference evidence="1 2" key="1">
    <citation type="submission" date="2019-03" db="EMBL/GenBank/DDBJ databases">
        <title>Draft genome sequences of novel Actinobacteria.</title>
        <authorList>
            <person name="Sahin N."/>
            <person name="Ay H."/>
            <person name="Saygin H."/>
        </authorList>
    </citation>
    <scope>NUCLEOTIDE SEQUENCE [LARGE SCALE GENOMIC DNA]</scope>
    <source>
        <strain evidence="1 2">KC310</strain>
    </source>
</reference>
<dbReference type="RefSeq" id="WP_132596279.1">
    <property type="nucleotide sequence ID" value="NZ_SMKO01000040.1"/>
</dbReference>
<dbReference type="Proteomes" id="UP000295258">
    <property type="component" value="Unassembled WGS sequence"/>
</dbReference>
<dbReference type="EMBL" id="SMKO01000040">
    <property type="protein sequence ID" value="TDD05261.1"/>
    <property type="molecule type" value="Genomic_DNA"/>
</dbReference>
<evidence type="ECO:0000313" key="1">
    <source>
        <dbReference type="EMBL" id="TDD05261.1"/>
    </source>
</evidence>
<name>A0A4R4VJU4_9ACTN</name>
<comment type="caution">
    <text evidence="1">The sequence shown here is derived from an EMBL/GenBank/DDBJ whole genome shotgun (WGS) entry which is preliminary data.</text>
</comment>
<gene>
    <name evidence="1" type="ORF">E1292_17540</name>
</gene>
<organism evidence="1 2">
    <name type="scientific">Nonomuraea deserti</name>
    <dbReference type="NCBI Taxonomy" id="1848322"/>
    <lineage>
        <taxon>Bacteria</taxon>
        <taxon>Bacillati</taxon>
        <taxon>Actinomycetota</taxon>
        <taxon>Actinomycetes</taxon>
        <taxon>Streptosporangiales</taxon>
        <taxon>Streptosporangiaceae</taxon>
        <taxon>Nonomuraea</taxon>
    </lineage>
</organism>